<dbReference type="AlphaFoldDB" id="A0A656ANC3"/>
<dbReference type="EMBL" id="CWOW01000027">
    <property type="protein sequence ID" value="CSB12722.1"/>
    <property type="molecule type" value="Genomic_DNA"/>
</dbReference>
<name>A0A656ANC3_VIBCL</name>
<dbReference type="Proteomes" id="UP000044806">
    <property type="component" value="Unassembled WGS sequence"/>
</dbReference>
<organism evidence="1 2">
    <name type="scientific">Vibrio cholerae</name>
    <dbReference type="NCBI Taxonomy" id="666"/>
    <lineage>
        <taxon>Bacteria</taxon>
        <taxon>Pseudomonadati</taxon>
        <taxon>Pseudomonadota</taxon>
        <taxon>Gammaproteobacteria</taxon>
        <taxon>Vibrionales</taxon>
        <taxon>Vibrionaceae</taxon>
        <taxon>Vibrio</taxon>
    </lineage>
</organism>
<proteinExistence type="predicted"/>
<sequence length="141" mass="16364">MGFRRHFQAHATIECRYFYFTAQSRHCEAHWYFTVQVIAITLENVVLFDMHLYVQIPCWRAHFSRFSFTGKTNAIAGIHTRWNFHIECLGLLLATLAMTDVTRIFDDLAFTMTSWTGLLHRKEALTHLDLAMTVTGSTSLC</sequence>
<evidence type="ECO:0000313" key="1">
    <source>
        <dbReference type="EMBL" id="CSB12722.1"/>
    </source>
</evidence>
<evidence type="ECO:0000313" key="2">
    <source>
        <dbReference type="Proteomes" id="UP000044806"/>
    </source>
</evidence>
<protein>
    <submittedName>
        <fullName evidence="1">Uncharacterized protein</fullName>
    </submittedName>
</protein>
<gene>
    <name evidence="1" type="ORF">ERS013165_03481</name>
</gene>
<reference evidence="1 2" key="1">
    <citation type="submission" date="2015-07" db="EMBL/GenBank/DDBJ databases">
        <authorList>
            <consortium name="Pathogen Informatics"/>
        </authorList>
    </citation>
    <scope>NUCLEOTIDE SEQUENCE [LARGE SCALE GENOMIC DNA]</scope>
    <source>
        <strain evidence="1 2">A51</strain>
    </source>
</reference>
<accession>A0A656ANC3</accession>